<feature type="domain" description="Ig-like" evidence="2">
    <location>
        <begin position="232"/>
        <end position="326"/>
    </location>
</feature>
<dbReference type="Gene3D" id="2.60.40.10">
    <property type="entry name" value="Immunoglobulins"/>
    <property type="match status" value="3"/>
</dbReference>
<proteinExistence type="predicted"/>
<dbReference type="CDD" id="cd00098">
    <property type="entry name" value="IgC1"/>
    <property type="match status" value="2"/>
</dbReference>
<dbReference type="AlphaFoldDB" id="A0A672F441"/>
<reference evidence="3" key="3">
    <citation type="submission" date="2025-09" db="UniProtKB">
        <authorList>
            <consortium name="Ensembl"/>
        </authorList>
    </citation>
    <scope>IDENTIFICATION</scope>
</reference>
<sequence>SHLVDPSVELLLIPSQDSDSQTLSCSGSGFDPQIKWLPELQISSSSTKGAITMSADGRVAVTSRLQVPRSDWQSGNVFTCEVSDKSLNTAVNKSISVCSGNPTTLNIMTPASSQIAEVYVHGPPLQQLQSKEKALMNITCLLVGHNLKDFSISWKVDNREYFGHNIHQQQPKSHSNGTETMQSFFGVSAEDWHAYKQVSCEGKHQCSNKELKEKTTDPWFLSSCVCQDPLPPTVKIIQPTASEMSVSDIFTVVCQVSGFSPSNILVYWEENGKELPSSRYVNGPVGADGRFSIRSHLRLSLIDFLPGVVFTCKVTHASFTKLLNLSRPGKTSSIHPMFSRR</sequence>
<dbReference type="SUPFAM" id="SSF48726">
    <property type="entry name" value="Immunoglobulin"/>
    <property type="match status" value="3"/>
</dbReference>
<dbReference type="InterPro" id="IPR003006">
    <property type="entry name" value="Ig/MHC_CS"/>
</dbReference>
<dbReference type="PROSITE" id="PS50835">
    <property type="entry name" value="IG_LIKE"/>
    <property type="match status" value="3"/>
</dbReference>
<dbReference type="InterPro" id="IPR003597">
    <property type="entry name" value="Ig_C1-set"/>
</dbReference>
<dbReference type="InterPro" id="IPR013783">
    <property type="entry name" value="Ig-like_fold"/>
</dbReference>
<evidence type="ECO:0000259" key="2">
    <source>
        <dbReference type="PROSITE" id="PS50835"/>
    </source>
</evidence>
<dbReference type="InterPro" id="IPR036179">
    <property type="entry name" value="Ig-like_dom_sf"/>
</dbReference>
<feature type="domain" description="Ig-like" evidence="2">
    <location>
        <begin position="6"/>
        <end position="96"/>
    </location>
</feature>
<dbReference type="PANTHER" id="PTHR23411">
    <property type="entry name" value="TAPASIN"/>
    <property type="match status" value="1"/>
</dbReference>
<dbReference type="InterPro" id="IPR007110">
    <property type="entry name" value="Ig-like_dom"/>
</dbReference>
<evidence type="ECO:0000256" key="1">
    <source>
        <dbReference type="ARBA" id="ARBA00023319"/>
    </source>
</evidence>
<keyword evidence="1" id="KW-0393">Immunoglobulin domain</keyword>
<dbReference type="Proteomes" id="UP000472267">
    <property type="component" value="Chromosome 4"/>
</dbReference>
<reference evidence="3" key="2">
    <citation type="submission" date="2025-08" db="UniProtKB">
        <authorList>
            <consortium name="Ensembl"/>
        </authorList>
    </citation>
    <scope>IDENTIFICATION</scope>
</reference>
<reference evidence="3" key="1">
    <citation type="submission" date="2019-06" db="EMBL/GenBank/DDBJ databases">
        <authorList>
            <consortium name="Wellcome Sanger Institute Data Sharing"/>
        </authorList>
    </citation>
    <scope>NUCLEOTIDE SEQUENCE [LARGE SCALE GENOMIC DNA]</scope>
</reference>
<dbReference type="PROSITE" id="PS00290">
    <property type="entry name" value="IG_MHC"/>
    <property type="match status" value="1"/>
</dbReference>
<dbReference type="SMART" id="SM00407">
    <property type="entry name" value="IGc1"/>
    <property type="match status" value="3"/>
</dbReference>
<accession>A0A672F441</accession>
<dbReference type="OMA" id="HINSSWS"/>
<keyword evidence="4" id="KW-1185">Reference proteome</keyword>
<feature type="domain" description="Ig-like" evidence="2">
    <location>
        <begin position="123"/>
        <end position="216"/>
    </location>
</feature>
<protein>
    <recommendedName>
        <fullName evidence="2">Ig-like domain-containing protein</fullName>
    </recommendedName>
</protein>
<evidence type="ECO:0000313" key="3">
    <source>
        <dbReference type="Ensembl" id="ENSSFAP00005000593.1"/>
    </source>
</evidence>
<dbReference type="InterPro" id="IPR050380">
    <property type="entry name" value="Immune_Resp_Modulators"/>
</dbReference>
<name>A0A672F441_SALFA</name>
<organism evidence="3 4">
    <name type="scientific">Salarias fasciatus</name>
    <name type="common">Jewelled blenny</name>
    <name type="synonym">Blennius fasciatus</name>
    <dbReference type="NCBI Taxonomy" id="181472"/>
    <lineage>
        <taxon>Eukaryota</taxon>
        <taxon>Metazoa</taxon>
        <taxon>Chordata</taxon>
        <taxon>Craniata</taxon>
        <taxon>Vertebrata</taxon>
        <taxon>Euteleostomi</taxon>
        <taxon>Actinopterygii</taxon>
        <taxon>Neopterygii</taxon>
        <taxon>Teleostei</taxon>
        <taxon>Neoteleostei</taxon>
        <taxon>Acanthomorphata</taxon>
        <taxon>Ovalentaria</taxon>
        <taxon>Blenniimorphae</taxon>
        <taxon>Blenniiformes</taxon>
        <taxon>Blennioidei</taxon>
        <taxon>Blenniidae</taxon>
        <taxon>Salariinae</taxon>
        <taxon>Salarias</taxon>
    </lineage>
</organism>
<dbReference type="Ensembl" id="ENSSFAT00005000618.1">
    <property type="protein sequence ID" value="ENSSFAP00005000593.1"/>
    <property type="gene ID" value="ENSSFAG00005000431.1"/>
</dbReference>
<dbReference type="Pfam" id="PF07654">
    <property type="entry name" value="C1-set"/>
    <property type="match status" value="3"/>
</dbReference>
<evidence type="ECO:0000313" key="4">
    <source>
        <dbReference type="Proteomes" id="UP000472267"/>
    </source>
</evidence>